<dbReference type="AlphaFoldDB" id="A0A8J3IBA5"/>
<dbReference type="EMBL" id="BNJK01000001">
    <property type="protein sequence ID" value="GHO91226.1"/>
    <property type="molecule type" value="Genomic_DNA"/>
</dbReference>
<dbReference type="Proteomes" id="UP000597444">
    <property type="component" value="Unassembled WGS sequence"/>
</dbReference>
<gene>
    <name evidence="1" type="ORF">KSF_012740</name>
</gene>
<sequence length="78" mass="8679">MSRHIHTALHNHNTTLPHFIFAHRTLACERHPDRNEDSILIDQPGGLAGVFDGVGAAPLVKSLHKRLLMPHINAGDKY</sequence>
<evidence type="ECO:0000313" key="1">
    <source>
        <dbReference type="EMBL" id="GHO91226.1"/>
    </source>
</evidence>
<protein>
    <recommendedName>
        <fullName evidence="3">PPM-type phosphatase domain-containing protein</fullName>
    </recommendedName>
</protein>
<comment type="caution">
    <text evidence="1">The sequence shown here is derived from an EMBL/GenBank/DDBJ whole genome shotgun (WGS) entry which is preliminary data.</text>
</comment>
<proteinExistence type="predicted"/>
<accession>A0A8J3IBA5</accession>
<evidence type="ECO:0008006" key="3">
    <source>
        <dbReference type="Google" id="ProtNLM"/>
    </source>
</evidence>
<reference evidence="1" key="1">
    <citation type="submission" date="2020-10" db="EMBL/GenBank/DDBJ databases">
        <title>Taxonomic study of unclassified bacteria belonging to the class Ktedonobacteria.</title>
        <authorList>
            <person name="Yabe S."/>
            <person name="Wang C.M."/>
            <person name="Zheng Y."/>
            <person name="Sakai Y."/>
            <person name="Cavaletti L."/>
            <person name="Monciardini P."/>
            <person name="Donadio S."/>
        </authorList>
    </citation>
    <scope>NUCLEOTIDE SEQUENCE</scope>
    <source>
        <strain evidence="1">ID150040</strain>
    </source>
</reference>
<evidence type="ECO:0000313" key="2">
    <source>
        <dbReference type="Proteomes" id="UP000597444"/>
    </source>
</evidence>
<organism evidence="1 2">
    <name type="scientific">Reticulibacter mediterranei</name>
    <dbReference type="NCBI Taxonomy" id="2778369"/>
    <lineage>
        <taxon>Bacteria</taxon>
        <taxon>Bacillati</taxon>
        <taxon>Chloroflexota</taxon>
        <taxon>Ktedonobacteria</taxon>
        <taxon>Ktedonobacterales</taxon>
        <taxon>Reticulibacteraceae</taxon>
        <taxon>Reticulibacter</taxon>
    </lineage>
</organism>
<keyword evidence="2" id="KW-1185">Reference proteome</keyword>
<name>A0A8J3IBA5_9CHLR</name>
<dbReference type="RefSeq" id="WP_220202136.1">
    <property type="nucleotide sequence ID" value="NZ_BNJK01000001.1"/>
</dbReference>